<name>A0AA37SSG5_9BACT</name>
<keyword evidence="2" id="KW-1185">Reference proteome</keyword>
<organism evidence="1 2">
    <name type="scientific">Portibacter lacus</name>
    <dbReference type="NCBI Taxonomy" id="1099794"/>
    <lineage>
        <taxon>Bacteria</taxon>
        <taxon>Pseudomonadati</taxon>
        <taxon>Bacteroidota</taxon>
        <taxon>Saprospiria</taxon>
        <taxon>Saprospirales</taxon>
        <taxon>Haliscomenobacteraceae</taxon>
        <taxon>Portibacter</taxon>
    </lineage>
</organism>
<comment type="caution">
    <text evidence="1">The sequence shown here is derived from an EMBL/GenBank/DDBJ whole genome shotgun (WGS) entry which is preliminary data.</text>
</comment>
<dbReference type="SUPFAM" id="SSF49464">
    <property type="entry name" value="Carboxypeptidase regulatory domain-like"/>
    <property type="match status" value="1"/>
</dbReference>
<accession>A0AA37SSG5</accession>
<evidence type="ECO:0000313" key="1">
    <source>
        <dbReference type="EMBL" id="GLR17313.1"/>
    </source>
</evidence>
<reference evidence="1" key="2">
    <citation type="submission" date="2023-01" db="EMBL/GenBank/DDBJ databases">
        <title>Draft genome sequence of Portibacter lacus strain NBRC 108769.</title>
        <authorList>
            <person name="Sun Q."/>
            <person name="Mori K."/>
        </authorList>
    </citation>
    <scope>NUCLEOTIDE SEQUENCE</scope>
    <source>
        <strain evidence="1">NBRC 108769</strain>
    </source>
</reference>
<dbReference type="EMBL" id="BSOH01000011">
    <property type="protein sequence ID" value="GLR17313.1"/>
    <property type="molecule type" value="Genomic_DNA"/>
</dbReference>
<gene>
    <name evidence="1" type="ORF">GCM10007940_19280</name>
</gene>
<evidence type="ECO:0008006" key="3">
    <source>
        <dbReference type="Google" id="ProtNLM"/>
    </source>
</evidence>
<dbReference type="Pfam" id="PF13715">
    <property type="entry name" value="CarbopepD_reg_2"/>
    <property type="match status" value="1"/>
</dbReference>
<dbReference type="InterPro" id="IPR008969">
    <property type="entry name" value="CarboxyPept-like_regulatory"/>
</dbReference>
<reference evidence="1" key="1">
    <citation type="journal article" date="2014" name="Int. J. Syst. Evol. Microbiol.">
        <title>Complete genome sequence of Corynebacterium casei LMG S-19264T (=DSM 44701T), isolated from a smear-ripened cheese.</title>
        <authorList>
            <consortium name="US DOE Joint Genome Institute (JGI-PGF)"/>
            <person name="Walter F."/>
            <person name="Albersmeier A."/>
            <person name="Kalinowski J."/>
            <person name="Ruckert C."/>
        </authorList>
    </citation>
    <scope>NUCLEOTIDE SEQUENCE</scope>
    <source>
        <strain evidence="1">NBRC 108769</strain>
    </source>
</reference>
<sequence length="280" mass="31601">MKIQKNTIMKSLLLLFVSFIAFNISAQIQLEGKIIDSKTSQPQSYVNIGVIGKNIGTVSDRNGYFSLLVPEENYSDKMRISMIGYESIEMQVNEIENLLKSNKNIDLNPSNYEIEEVVISATNLKSKEVGNLKPKKNIFAAFGEDKLGNEMGIVIKIKKRRTILKDVSFALGENLNDTVRFRLNIYDMEKGKPGENLLKENIIIETSIEKGIVKTDLSKYDIVVEDDFLLSIEWIEDYPKDTLSFGATLFNKSVWVRETSQADLVKIPILGIGLSATILY</sequence>
<proteinExistence type="predicted"/>
<dbReference type="Proteomes" id="UP001156666">
    <property type="component" value="Unassembled WGS sequence"/>
</dbReference>
<evidence type="ECO:0000313" key="2">
    <source>
        <dbReference type="Proteomes" id="UP001156666"/>
    </source>
</evidence>
<protein>
    <recommendedName>
        <fullName evidence="3">Carboxypeptidase-like regulatory domain-containing protein</fullName>
    </recommendedName>
</protein>
<dbReference type="Gene3D" id="2.60.40.1120">
    <property type="entry name" value="Carboxypeptidase-like, regulatory domain"/>
    <property type="match status" value="1"/>
</dbReference>
<dbReference type="AlphaFoldDB" id="A0AA37SSG5"/>